<dbReference type="CDD" id="cd17751">
    <property type="entry name" value="BRCT_microcephalin_rpt3"/>
    <property type="match status" value="1"/>
</dbReference>
<comment type="caution">
    <text evidence="3">The sequence shown here is derived from an EMBL/GenBank/DDBJ whole genome shotgun (WGS) entry which is preliminary data.</text>
</comment>
<feature type="region of interest" description="Disordered" evidence="1">
    <location>
        <begin position="305"/>
        <end position="339"/>
    </location>
</feature>
<accession>A0AAW1KLS7</accession>
<feature type="domain" description="BRCT" evidence="2">
    <location>
        <begin position="120"/>
        <end position="193"/>
    </location>
</feature>
<dbReference type="PANTHER" id="PTHR14625">
    <property type="entry name" value="MICROCEPHALIN"/>
    <property type="match status" value="1"/>
</dbReference>
<evidence type="ECO:0000256" key="1">
    <source>
        <dbReference type="SAM" id="MobiDB-lite"/>
    </source>
</evidence>
<dbReference type="CDD" id="cd17716">
    <property type="entry name" value="BRCT_microcephalin_rpt1"/>
    <property type="match status" value="1"/>
</dbReference>
<dbReference type="Gene3D" id="3.40.50.10190">
    <property type="entry name" value="BRCT domain"/>
    <property type="match status" value="3"/>
</dbReference>
<organism evidence="3 4">
    <name type="scientific">Popillia japonica</name>
    <name type="common">Japanese beetle</name>
    <dbReference type="NCBI Taxonomy" id="7064"/>
    <lineage>
        <taxon>Eukaryota</taxon>
        <taxon>Metazoa</taxon>
        <taxon>Ecdysozoa</taxon>
        <taxon>Arthropoda</taxon>
        <taxon>Hexapoda</taxon>
        <taxon>Insecta</taxon>
        <taxon>Pterygota</taxon>
        <taxon>Neoptera</taxon>
        <taxon>Endopterygota</taxon>
        <taxon>Coleoptera</taxon>
        <taxon>Polyphaga</taxon>
        <taxon>Scarabaeiformia</taxon>
        <taxon>Scarabaeidae</taxon>
        <taxon>Rutelinae</taxon>
        <taxon>Popillia</taxon>
    </lineage>
</organism>
<dbReference type="Proteomes" id="UP001458880">
    <property type="component" value="Unassembled WGS sequence"/>
</dbReference>
<sequence length="862" mass="97951">MALQKKYSRRTMSFLTPQARKTQTSSTRLSFSTKPDNLLENLLNDPIKRVLLMEVLSQDPKKDNSDNDRKNLKKIPQNRFKFESPTALYRRRALEKMRVDSDSSDSMENKPSSISAKAVSFDKILKGVIAYVEIMSNDRDRSAGAKSLMQAMGAEIRNTLSRDVTHVVFKDGSFKTYQKARLLKVHLVSVLWIEAVRKNMYRVPESVLWIEAVRKNMYRVPERNYPALGATVCDVNVSQLCQQFQDDYADVIEDELNKTKKLNVTPKSTTVPNRLSVDVVNTSQDFDGRSIISVRNNLRSRQTTPKSLYLDSTPELTSDSEPEYVSRKSTKTPRKSLKDTRNSINADIESLIKKNLSTEIIDKNSNIKMDKSNGGGDLSTQSVDIPPLRISSDSNGLNVIKTPSQQKVLNYNNVTERKKRPPRKSINILNDTVLISPEKHAGNNSDSVKKLHGVLIRKIYNEQPADVSPAKKPPRKLYNVDDGNILAEISNELKNNDLNCNEKAKDIDEALSSSCVKGVPKQKSKRLFSSSSTSLTKEVTTDSDSNHWTKTQTDVIKHKINNNVQRRVDSEEEFVEKVITPSKSPSSTVIKPPSPSKKFKQIIEKPIVDSSDEFTKPKTLKPTTQKTPSRRSTRLQSVKEDLCSPTKRRSTQDFLPKTPFSHSKSSPQKNKKPKRSSIVCTRFHNTEVQVFQQIVKKLGVFFVEDEVSDKTTHLVAAESRRTINLLRAMARGCWVLRSEWLYRSLEEGHWLPEEDFELTEFSPAVQKARRERQAFQSHFSMDVFDNCGKIYISRATNPRCSDLQELVTLCKGSVTKTLRNADIVVGEYIEDKSCVSVNWIMDSITFYKQKSLRNYLIEAGSD</sequence>
<dbReference type="InterPro" id="IPR022047">
    <property type="entry name" value="Microcephalin-like"/>
</dbReference>
<dbReference type="InterPro" id="IPR001357">
    <property type="entry name" value="BRCT_dom"/>
</dbReference>
<dbReference type="EMBL" id="JASPKY010000198">
    <property type="protein sequence ID" value="KAK9721529.1"/>
    <property type="molecule type" value="Genomic_DNA"/>
</dbReference>
<proteinExistence type="predicted"/>
<dbReference type="PROSITE" id="PS50172">
    <property type="entry name" value="BRCT"/>
    <property type="match status" value="2"/>
</dbReference>
<dbReference type="Pfam" id="PF12738">
    <property type="entry name" value="PTCB-BRCT"/>
    <property type="match status" value="1"/>
</dbReference>
<gene>
    <name evidence="3" type="ORF">QE152_g21524</name>
</gene>
<dbReference type="CDD" id="cd17736">
    <property type="entry name" value="BRCT_microcephalin_rpt2"/>
    <property type="match status" value="1"/>
</dbReference>
<feature type="domain" description="BRCT" evidence="2">
    <location>
        <begin position="685"/>
        <end position="758"/>
    </location>
</feature>
<name>A0AAW1KLS7_POPJA</name>
<dbReference type="GO" id="GO:0000278">
    <property type="term" value="P:mitotic cell cycle"/>
    <property type="evidence" value="ECO:0007669"/>
    <property type="project" value="TreeGrafter"/>
</dbReference>
<protein>
    <submittedName>
        <fullName evidence="3">BRCA1 C Terminus (BRCT) domain</fullName>
    </submittedName>
</protein>
<feature type="region of interest" description="Disordered" evidence="1">
    <location>
        <begin position="579"/>
        <end position="676"/>
    </location>
</feature>
<evidence type="ECO:0000313" key="4">
    <source>
        <dbReference type="Proteomes" id="UP001458880"/>
    </source>
</evidence>
<dbReference type="PANTHER" id="PTHR14625:SF3">
    <property type="entry name" value="MICROCEPHALIN"/>
    <property type="match status" value="1"/>
</dbReference>
<feature type="region of interest" description="Disordered" evidence="1">
    <location>
        <begin position="522"/>
        <end position="546"/>
    </location>
</feature>
<dbReference type="InterPro" id="IPR036420">
    <property type="entry name" value="BRCT_dom_sf"/>
</dbReference>
<dbReference type="AlphaFoldDB" id="A0AAW1KLS7"/>
<dbReference type="Pfam" id="PF16770">
    <property type="entry name" value="RTT107_BRCT_5"/>
    <property type="match status" value="1"/>
</dbReference>
<reference evidence="3 4" key="1">
    <citation type="journal article" date="2024" name="BMC Genomics">
        <title>De novo assembly and annotation of Popillia japonica's genome with initial clues to its potential as an invasive pest.</title>
        <authorList>
            <person name="Cucini C."/>
            <person name="Boschi S."/>
            <person name="Funari R."/>
            <person name="Cardaioli E."/>
            <person name="Iannotti N."/>
            <person name="Marturano G."/>
            <person name="Paoli F."/>
            <person name="Bruttini M."/>
            <person name="Carapelli A."/>
            <person name="Frati F."/>
            <person name="Nardi F."/>
        </authorList>
    </citation>
    <scope>NUCLEOTIDE SEQUENCE [LARGE SCALE GENOMIC DNA]</scope>
    <source>
        <strain evidence="3">DMR45628</strain>
    </source>
</reference>
<dbReference type="SMART" id="SM00292">
    <property type="entry name" value="BRCT"/>
    <property type="match status" value="3"/>
</dbReference>
<evidence type="ECO:0000259" key="2">
    <source>
        <dbReference type="PROSITE" id="PS50172"/>
    </source>
</evidence>
<evidence type="ECO:0000313" key="3">
    <source>
        <dbReference type="EMBL" id="KAK9721529.1"/>
    </source>
</evidence>
<feature type="compositionally biased region" description="Low complexity" evidence="1">
    <location>
        <begin position="527"/>
        <end position="538"/>
    </location>
</feature>
<keyword evidence="4" id="KW-1185">Reference proteome</keyword>
<dbReference type="SUPFAM" id="SSF52113">
    <property type="entry name" value="BRCT domain"/>
    <property type="match status" value="3"/>
</dbReference>